<evidence type="ECO:0000313" key="2">
    <source>
        <dbReference type="Proteomes" id="UP001501771"/>
    </source>
</evidence>
<dbReference type="Proteomes" id="UP001501771">
    <property type="component" value="Unassembled WGS sequence"/>
</dbReference>
<gene>
    <name evidence="1" type="ORF">GCM10009844_22660</name>
</gene>
<reference evidence="1 2" key="1">
    <citation type="journal article" date="2019" name="Int. J. Syst. Evol. Microbiol.">
        <title>The Global Catalogue of Microorganisms (GCM) 10K type strain sequencing project: providing services to taxonomists for standard genome sequencing and annotation.</title>
        <authorList>
            <consortium name="The Broad Institute Genomics Platform"/>
            <consortium name="The Broad Institute Genome Sequencing Center for Infectious Disease"/>
            <person name="Wu L."/>
            <person name="Ma J."/>
        </authorList>
    </citation>
    <scope>NUCLEOTIDE SEQUENCE [LARGE SCALE GENOMIC DNA]</scope>
    <source>
        <strain evidence="1 2">JCM 16022</strain>
    </source>
</reference>
<evidence type="ECO:0000313" key="1">
    <source>
        <dbReference type="EMBL" id="GAA2146508.1"/>
    </source>
</evidence>
<proteinExistence type="predicted"/>
<dbReference type="RefSeq" id="WP_344151700.1">
    <property type="nucleotide sequence ID" value="NZ_BAAAQR010000006.1"/>
</dbReference>
<accession>A0ABN2ZRS2</accession>
<comment type="caution">
    <text evidence="1">The sequence shown here is derived from an EMBL/GenBank/DDBJ whole genome shotgun (WGS) entry which is preliminary data.</text>
</comment>
<sequence length="148" mass="16575">MSSIWYLVDNNVLSRLSREQRGSRFFRASCRLPSEVLYEASELPDIADLRRLEYPVCDGVLERVREVMSTVAPGDFKLIDLYRNLGNADPILVATALHAIDVAASSLFEEDWRIVSEDRAVRAKASEFGLRTLGFTEFLSMLPGTGSS</sequence>
<keyword evidence="2" id="KW-1185">Reference proteome</keyword>
<name>A0ABN2ZRS2_9ACTN</name>
<organism evidence="1 2">
    <name type="scientific">Nocardioides koreensis</name>
    <dbReference type="NCBI Taxonomy" id="433651"/>
    <lineage>
        <taxon>Bacteria</taxon>
        <taxon>Bacillati</taxon>
        <taxon>Actinomycetota</taxon>
        <taxon>Actinomycetes</taxon>
        <taxon>Propionibacteriales</taxon>
        <taxon>Nocardioidaceae</taxon>
        <taxon>Nocardioides</taxon>
    </lineage>
</organism>
<evidence type="ECO:0008006" key="3">
    <source>
        <dbReference type="Google" id="ProtNLM"/>
    </source>
</evidence>
<dbReference type="EMBL" id="BAAAQR010000006">
    <property type="protein sequence ID" value="GAA2146508.1"/>
    <property type="molecule type" value="Genomic_DNA"/>
</dbReference>
<protein>
    <recommendedName>
        <fullName evidence="3">PIN domain-containing protein</fullName>
    </recommendedName>
</protein>